<feature type="signal peptide" evidence="1">
    <location>
        <begin position="1"/>
        <end position="24"/>
    </location>
</feature>
<protein>
    <submittedName>
        <fullName evidence="3">Outer membrane beta-barrel protein</fullName>
    </submittedName>
</protein>
<dbReference type="EMBL" id="JAUJEA010000004">
    <property type="protein sequence ID" value="MDN5202358.1"/>
    <property type="molecule type" value="Genomic_DNA"/>
</dbReference>
<comment type="caution">
    <text evidence="3">The sequence shown here is derived from an EMBL/GenBank/DDBJ whole genome shotgun (WGS) entry which is preliminary data.</text>
</comment>
<gene>
    <name evidence="3" type="ORF">QQ008_13310</name>
</gene>
<evidence type="ECO:0000259" key="2">
    <source>
        <dbReference type="Pfam" id="PF13568"/>
    </source>
</evidence>
<accession>A0ABT8KQB2</accession>
<dbReference type="RefSeq" id="WP_346752383.1">
    <property type="nucleotide sequence ID" value="NZ_JAUJEA010000004.1"/>
</dbReference>
<sequence>MKTKKSIVFLVVLGLFFSAYTVNAQIHFGATTSVNSTFVLDKGLSQDPRYNAKATYQWAPVGFSFGIDIGKRFGFQLESILAKQGQIFDVIDAAKNAVGERKVDLSYLQMPLFFKFMSGKDSGARTNFSFGPQLSILREGVETLQYDASVQSIPEGAEIPDGATLNPDGTYTVPALPTTELLSSTAEEKIRQFKETELQIAAAFGLDIDLSKHLYLSTVIRANYSFTDMRNGDLVDLLKDGNVSDLFSKRANLAVGAQLGLNFVIGGTRSYKAKMKAKENDDSYAR</sequence>
<dbReference type="Proteomes" id="UP001172082">
    <property type="component" value="Unassembled WGS sequence"/>
</dbReference>
<evidence type="ECO:0000313" key="3">
    <source>
        <dbReference type="EMBL" id="MDN5202358.1"/>
    </source>
</evidence>
<evidence type="ECO:0000313" key="4">
    <source>
        <dbReference type="Proteomes" id="UP001172082"/>
    </source>
</evidence>
<dbReference type="Pfam" id="PF13568">
    <property type="entry name" value="OMP_b-brl_2"/>
    <property type="match status" value="1"/>
</dbReference>
<feature type="domain" description="Outer membrane protein beta-barrel" evidence="2">
    <location>
        <begin position="25"/>
        <end position="229"/>
    </location>
</feature>
<reference evidence="3" key="1">
    <citation type="submission" date="2023-06" db="EMBL/GenBank/DDBJ databases">
        <title>Genomic of Parafulvivirga corallium.</title>
        <authorList>
            <person name="Wang G."/>
        </authorList>
    </citation>
    <scope>NUCLEOTIDE SEQUENCE</scope>
    <source>
        <strain evidence="3">BMA10</strain>
    </source>
</reference>
<proteinExistence type="predicted"/>
<keyword evidence="4" id="KW-1185">Reference proteome</keyword>
<organism evidence="3 4">
    <name type="scientific">Splendidivirga corallicola</name>
    <dbReference type="NCBI Taxonomy" id="3051826"/>
    <lineage>
        <taxon>Bacteria</taxon>
        <taxon>Pseudomonadati</taxon>
        <taxon>Bacteroidota</taxon>
        <taxon>Cytophagia</taxon>
        <taxon>Cytophagales</taxon>
        <taxon>Splendidivirgaceae</taxon>
        <taxon>Splendidivirga</taxon>
    </lineage>
</organism>
<keyword evidence="1" id="KW-0732">Signal</keyword>
<dbReference type="InterPro" id="IPR025665">
    <property type="entry name" value="Beta-barrel_OMP_2"/>
</dbReference>
<name>A0ABT8KQB2_9BACT</name>
<evidence type="ECO:0000256" key="1">
    <source>
        <dbReference type="SAM" id="SignalP"/>
    </source>
</evidence>
<feature type="chain" id="PRO_5046705769" evidence="1">
    <location>
        <begin position="25"/>
        <end position="286"/>
    </location>
</feature>